<evidence type="ECO:0000256" key="7">
    <source>
        <dbReference type="ARBA" id="ARBA00022927"/>
    </source>
</evidence>
<evidence type="ECO:0000256" key="6">
    <source>
        <dbReference type="ARBA" id="ARBA00022692"/>
    </source>
</evidence>
<sequence length="163" mass="17253">MPCSPVFLPRILSLATAFFFVGIGFAAAQTAAPVPEPAKPGNGQEVVIDGKVYTYVEQMPQLPGGGGNRAIVNAIQANVKYPAEALKHAAQGRVFVSFTIGEDGMVRDSKIVKGIGWGCDEAVLEAVKQLPQFTPGTQQGRPVSVSFTVPVTFQITMPPPARK</sequence>
<keyword evidence="4" id="KW-1003">Cell membrane</keyword>
<dbReference type="NCBIfam" id="TIGR01352">
    <property type="entry name" value="tonB_Cterm"/>
    <property type="match status" value="1"/>
</dbReference>
<comment type="subcellular location">
    <subcellularLocation>
        <location evidence="1">Cell inner membrane</location>
        <topology evidence="1">Single-pass membrane protein</topology>
        <orientation evidence="1">Periplasmic side</orientation>
    </subcellularLocation>
</comment>
<name>A0ABR8JXB9_9BACT</name>
<reference evidence="12 13" key="1">
    <citation type="submission" date="2020-09" db="EMBL/GenBank/DDBJ databases">
        <authorList>
            <person name="Kim M.K."/>
        </authorList>
    </citation>
    <scope>NUCLEOTIDE SEQUENCE [LARGE SCALE GENOMIC DNA]</scope>
    <source>
        <strain evidence="12 13">BT189</strain>
    </source>
</reference>
<keyword evidence="5" id="KW-0997">Cell inner membrane</keyword>
<dbReference type="PANTHER" id="PTHR33446">
    <property type="entry name" value="PROTEIN TONB-RELATED"/>
    <property type="match status" value="1"/>
</dbReference>
<comment type="similarity">
    <text evidence="2">Belongs to the TonB family.</text>
</comment>
<dbReference type="PROSITE" id="PS52015">
    <property type="entry name" value="TONB_CTD"/>
    <property type="match status" value="1"/>
</dbReference>
<feature type="signal peptide" evidence="10">
    <location>
        <begin position="1"/>
        <end position="26"/>
    </location>
</feature>
<evidence type="ECO:0000256" key="9">
    <source>
        <dbReference type="ARBA" id="ARBA00023136"/>
    </source>
</evidence>
<evidence type="ECO:0000256" key="8">
    <source>
        <dbReference type="ARBA" id="ARBA00022989"/>
    </source>
</evidence>
<evidence type="ECO:0000259" key="11">
    <source>
        <dbReference type="PROSITE" id="PS52015"/>
    </source>
</evidence>
<evidence type="ECO:0000313" key="13">
    <source>
        <dbReference type="Proteomes" id="UP000606003"/>
    </source>
</evidence>
<keyword evidence="3" id="KW-0813">Transport</keyword>
<organism evidence="12 13">
    <name type="scientific">Hymenobacter armeniacus</name>
    <dbReference type="NCBI Taxonomy" id="2771358"/>
    <lineage>
        <taxon>Bacteria</taxon>
        <taxon>Pseudomonadati</taxon>
        <taxon>Bacteroidota</taxon>
        <taxon>Cytophagia</taxon>
        <taxon>Cytophagales</taxon>
        <taxon>Hymenobacteraceae</taxon>
        <taxon>Hymenobacter</taxon>
    </lineage>
</organism>
<dbReference type="RefSeq" id="WP_190926356.1">
    <property type="nucleotide sequence ID" value="NZ_JACXAC010000005.1"/>
</dbReference>
<proteinExistence type="inferred from homology"/>
<accession>A0ABR8JXB9</accession>
<evidence type="ECO:0000256" key="2">
    <source>
        <dbReference type="ARBA" id="ARBA00006555"/>
    </source>
</evidence>
<evidence type="ECO:0000256" key="10">
    <source>
        <dbReference type="SAM" id="SignalP"/>
    </source>
</evidence>
<evidence type="ECO:0000256" key="3">
    <source>
        <dbReference type="ARBA" id="ARBA00022448"/>
    </source>
</evidence>
<dbReference type="InterPro" id="IPR051045">
    <property type="entry name" value="TonB-dependent_transducer"/>
</dbReference>
<dbReference type="PANTHER" id="PTHR33446:SF2">
    <property type="entry name" value="PROTEIN TONB"/>
    <property type="match status" value="1"/>
</dbReference>
<dbReference type="InterPro" id="IPR006260">
    <property type="entry name" value="TonB/TolA_C"/>
</dbReference>
<keyword evidence="6" id="KW-0812">Transmembrane</keyword>
<evidence type="ECO:0000313" key="12">
    <source>
        <dbReference type="EMBL" id="MBD2723551.1"/>
    </source>
</evidence>
<dbReference type="SUPFAM" id="SSF74653">
    <property type="entry name" value="TolA/TonB C-terminal domain"/>
    <property type="match status" value="1"/>
</dbReference>
<protein>
    <submittedName>
        <fullName evidence="12">Energy transducer TonB</fullName>
    </submittedName>
</protein>
<keyword evidence="9" id="KW-0472">Membrane</keyword>
<evidence type="ECO:0000256" key="4">
    <source>
        <dbReference type="ARBA" id="ARBA00022475"/>
    </source>
</evidence>
<gene>
    <name evidence="12" type="ORF">IC234_15580</name>
</gene>
<feature type="chain" id="PRO_5045364911" evidence="10">
    <location>
        <begin position="27"/>
        <end position="163"/>
    </location>
</feature>
<evidence type="ECO:0000256" key="5">
    <source>
        <dbReference type="ARBA" id="ARBA00022519"/>
    </source>
</evidence>
<dbReference type="InterPro" id="IPR037682">
    <property type="entry name" value="TonB_C"/>
</dbReference>
<evidence type="ECO:0000256" key="1">
    <source>
        <dbReference type="ARBA" id="ARBA00004383"/>
    </source>
</evidence>
<feature type="domain" description="TonB C-terminal" evidence="11">
    <location>
        <begin position="66"/>
        <end position="162"/>
    </location>
</feature>
<keyword evidence="8" id="KW-1133">Transmembrane helix</keyword>
<keyword evidence="7" id="KW-0653">Protein transport</keyword>
<comment type="caution">
    <text evidence="12">The sequence shown here is derived from an EMBL/GenBank/DDBJ whole genome shotgun (WGS) entry which is preliminary data.</text>
</comment>
<dbReference type="Gene3D" id="3.30.1150.10">
    <property type="match status" value="1"/>
</dbReference>
<dbReference type="Proteomes" id="UP000606003">
    <property type="component" value="Unassembled WGS sequence"/>
</dbReference>
<keyword evidence="13" id="KW-1185">Reference proteome</keyword>
<dbReference type="EMBL" id="JACXAC010000005">
    <property type="protein sequence ID" value="MBD2723551.1"/>
    <property type="molecule type" value="Genomic_DNA"/>
</dbReference>
<dbReference type="Pfam" id="PF03544">
    <property type="entry name" value="TonB_C"/>
    <property type="match status" value="1"/>
</dbReference>
<keyword evidence="10" id="KW-0732">Signal</keyword>